<dbReference type="GO" id="GO:0008080">
    <property type="term" value="F:N-acetyltransferase activity"/>
    <property type="evidence" value="ECO:0007669"/>
    <property type="project" value="InterPro"/>
</dbReference>
<dbReference type="SUPFAM" id="SSF55729">
    <property type="entry name" value="Acyl-CoA N-acyltransferases (Nat)"/>
    <property type="match status" value="1"/>
</dbReference>
<keyword evidence="1 4" id="KW-0808">Transferase</keyword>
<dbReference type="OrthoDB" id="9793138at2"/>
<comment type="caution">
    <text evidence="4">The sequence shown here is derived from an EMBL/GenBank/DDBJ whole genome shotgun (WGS) entry which is preliminary data.</text>
</comment>
<keyword evidence="5" id="KW-1185">Reference proteome</keyword>
<dbReference type="Gene3D" id="3.40.630.30">
    <property type="match status" value="1"/>
</dbReference>
<sequence>MILRKAKMSDVEDVHALIGESAEEGLMLARSRSLLYENLRDMIVAEVEGVIVGTGALHILWEDLAEIRALAIQKEARGKGIGRDIVEKLLEEAKSLGIAKVFALTYQEGFFKKCGFEVVGKDKLPHKVWKECIDCPKFPNCDEVAMLIQVD</sequence>
<dbReference type="AlphaFoldDB" id="A0A6I3SJR9"/>
<evidence type="ECO:0000313" key="5">
    <source>
        <dbReference type="Proteomes" id="UP000430670"/>
    </source>
</evidence>
<organism evidence="4 5">
    <name type="scientific">Heliobacterium mobile</name>
    <name type="common">Heliobacillus mobilis</name>
    <dbReference type="NCBI Taxonomy" id="28064"/>
    <lineage>
        <taxon>Bacteria</taxon>
        <taxon>Bacillati</taxon>
        <taxon>Bacillota</taxon>
        <taxon>Clostridia</taxon>
        <taxon>Eubacteriales</taxon>
        <taxon>Heliobacteriaceae</taxon>
        <taxon>Heliobacterium</taxon>
    </lineage>
</organism>
<evidence type="ECO:0000256" key="2">
    <source>
        <dbReference type="ARBA" id="ARBA00023315"/>
    </source>
</evidence>
<dbReference type="EMBL" id="WNKU01000008">
    <property type="protein sequence ID" value="MTV49158.1"/>
    <property type="molecule type" value="Genomic_DNA"/>
</dbReference>
<evidence type="ECO:0000259" key="3">
    <source>
        <dbReference type="PROSITE" id="PS51186"/>
    </source>
</evidence>
<accession>A0A6I3SJR9</accession>
<dbReference type="PANTHER" id="PTHR43626">
    <property type="entry name" value="ACYL-COA N-ACYLTRANSFERASE"/>
    <property type="match status" value="1"/>
</dbReference>
<feature type="domain" description="N-acetyltransferase" evidence="3">
    <location>
        <begin position="1"/>
        <end position="142"/>
    </location>
</feature>
<keyword evidence="2" id="KW-0012">Acyltransferase</keyword>
<dbReference type="Proteomes" id="UP000430670">
    <property type="component" value="Unassembled WGS sequence"/>
</dbReference>
<dbReference type="PANTHER" id="PTHR43626:SF4">
    <property type="entry name" value="GCN5-RELATED N-ACETYLTRANSFERASE 2, CHLOROPLASTIC"/>
    <property type="match status" value="1"/>
</dbReference>
<dbReference type="CDD" id="cd04301">
    <property type="entry name" value="NAT_SF"/>
    <property type="match status" value="1"/>
</dbReference>
<dbReference type="RefSeq" id="WP_155476253.1">
    <property type="nucleotide sequence ID" value="NZ_WNKU01000008.1"/>
</dbReference>
<reference evidence="4 5" key="1">
    <citation type="submission" date="2019-11" db="EMBL/GenBank/DDBJ databases">
        <title>Whole-genome sequence of a the green, strictly anaerobic photosynthetic bacterium Heliobacillus mobilis DSM 6151.</title>
        <authorList>
            <person name="Kyndt J.A."/>
            <person name="Meyer T.E."/>
        </authorList>
    </citation>
    <scope>NUCLEOTIDE SEQUENCE [LARGE SCALE GENOMIC DNA]</scope>
    <source>
        <strain evidence="4 5">DSM 6151</strain>
    </source>
</reference>
<evidence type="ECO:0000313" key="4">
    <source>
        <dbReference type="EMBL" id="MTV49158.1"/>
    </source>
</evidence>
<proteinExistence type="predicted"/>
<gene>
    <name evidence="4" type="ORF">GJ688_09210</name>
</gene>
<dbReference type="PROSITE" id="PS51186">
    <property type="entry name" value="GNAT"/>
    <property type="match status" value="1"/>
</dbReference>
<dbReference type="InterPro" id="IPR045039">
    <property type="entry name" value="NSI-like"/>
</dbReference>
<protein>
    <submittedName>
        <fullName evidence="4">N-acetyltransferase</fullName>
    </submittedName>
</protein>
<dbReference type="InterPro" id="IPR016181">
    <property type="entry name" value="Acyl_CoA_acyltransferase"/>
</dbReference>
<dbReference type="InterPro" id="IPR000182">
    <property type="entry name" value="GNAT_dom"/>
</dbReference>
<evidence type="ECO:0000256" key="1">
    <source>
        <dbReference type="ARBA" id="ARBA00022679"/>
    </source>
</evidence>
<dbReference type="GO" id="GO:0005737">
    <property type="term" value="C:cytoplasm"/>
    <property type="evidence" value="ECO:0007669"/>
    <property type="project" value="TreeGrafter"/>
</dbReference>
<dbReference type="Pfam" id="PF00583">
    <property type="entry name" value="Acetyltransf_1"/>
    <property type="match status" value="1"/>
</dbReference>
<dbReference type="NCBIfam" id="NF005840">
    <property type="entry name" value="PRK07757.1"/>
    <property type="match status" value="1"/>
</dbReference>
<name>A0A6I3SJR9_HELMO</name>